<dbReference type="EMBL" id="JAEEGA010000001">
    <property type="protein sequence ID" value="MBP1039403.1"/>
    <property type="molecule type" value="Genomic_DNA"/>
</dbReference>
<dbReference type="AlphaFoldDB" id="A0A940SUJ1"/>
<dbReference type="PANTHER" id="PTHR11839">
    <property type="entry name" value="UDP/ADP-SUGAR PYROPHOSPHATASE"/>
    <property type="match status" value="1"/>
</dbReference>
<dbReference type="GO" id="GO:0016787">
    <property type="term" value="F:hydrolase activity"/>
    <property type="evidence" value="ECO:0007669"/>
    <property type="project" value="UniProtKB-KW"/>
</dbReference>
<dbReference type="GO" id="GO:0006753">
    <property type="term" value="P:nucleoside phosphate metabolic process"/>
    <property type="evidence" value="ECO:0007669"/>
    <property type="project" value="TreeGrafter"/>
</dbReference>
<evidence type="ECO:0000256" key="2">
    <source>
        <dbReference type="ARBA" id="ARBA00022801"/>
    </source>
</evidence>
<organism evidence="4 5">
    <name type="scientific">Vagococcus allomyrinae</name>
    <dbReference type="NCBI Taxonomy" id="2794353"/>
    <lineage>
        <taxon>Bacteria</taxon>
        <taxon>Bacillati</taxon>
        <taxon>Bacillota</taxon>
        <taxon>Bacilli</taxon>
        <taxon>Lactobacillales</taxon>
        <taxon>Enterococcaceae</taxon>
        <taxon>Vagococcus</taxon>
    </lineage>
</organism>
<dbReference type="InterPro" id="IPR015797">
    <property type="entry name" value="NUDIX_hydrolase-like_dom_sf"/>
</dbReference>
<comment type="cofactor">
    <cofactor evidence="1">
        <name>Mg(2+)</name>
        <dbReference type="ChEBI" id="CHEBI:18420"/>
    </cofactor>
</comment>
<name>A0A940SUJ1_9ENTE</name>
<evidence type="ECO:0000259" key="3">
    <source>
        <dbReference type="PROSITE" id="PS51462"/>
    </source>
</evidence>
<protein>
    <submittedName>
        <fullName evidence="4">NUDIX hydrolase</fullName>
    </submittedName>
</protein>
<keyword evidence="2 4" id="KW-0378">Hydrolase</keyword>
<gene>
    <name evidence="4" type="ORF">I6N95_00145</name>
</gene>
<comment type="caution">
    <text evidence="4">The sequence shown here is derived from an EMBL/GenBank/DDBJ whole genome shotgun (WGS) entry which is preliminary data.</text>
</comment>
<sequence>MKFEDFEEKTVKRETLFSGHIIELAVDDVRLPNGEMAKRELVFHNGAVGIIALTEDKRIILVKQFRKPLEKVILEIPAGKIDTTDGDRLETAQRELEEETGFQAEDWEFLFEFSSAPGFTNEILAIYQATGLKKVDNPLPQDEDELIELHALTLKEAKAAMAAGEIYDGKTILAIQHWELMELRGK</sequence>
<dbReference type="RefSeq" id="WP_209524310.1">
    <property type="nucleotide sequence ID" value="NZ_JAEEGA010000001.1"/>
</dbReference>
<dbReference type="InterPro" id="IPR000086">
    <property type="entry name" value="NUDIX_hydrolase_dom"/>
</dbReference>
<evidence type="ECO:0000256" key="1">
    <source>
        <dbReference type="ARBA" id="ARBA00001946"/>
    </source>
</evidence>
<dbReference type="Gene3D" id="3.90.79.10">
    <property type="entry name" value="Nucleoside Triphosphate Pyrophosphohydrolase"/>
    <property type="match status" value="1"/>
</dbReference>
<evidence type="ECO:0000313" key="4">
    <source>
        <dbReference type="EMBL" id="MBP1039403.1"/>
    </source>
</evidence>
<dbReference type="PANTHER" id="PTHR11839:SF18">
    <property type="entry name" value="NUDIX HYDROLASE DOMAIN-CONTAINING PROTEIN"/>
    <property type="match status" value="1"/>
</dbReference>
<dbReference type="SUPFAM" id="SSF55811">
    <property type="entry name" value="Nudix"/>
    <property type="match status" value="1"/>
</dbReference>
<dbReference type="GO" id="GO:0005829">
    <property type="term" value="C:cytosol"/>
    <property type="evidence" value="ECO:0007669"/>
    <property type="project" value="TreeGrafter"/>
</dbReference>
<keyword evidence="5" id="KW-1185">Reference proteome</keyword>
<reference evidence="4" key="1">
    <citation type="submission" date="2020-12" db="EMBL/GenBank/DDBJ databases">
        <title>Vagococcus allomyrinae sp. nov. and Enterococcus lavae sp. nov., isolated from the larvae of Allomyrina dichotoma.</title>
        <authorList>
            <person name="Lee S.D."/>
        </authorList>
    </citation>
    <scope>NUCLEOTIDE SEQUENCE</scope>
    <source>
        <strain evidence="4">BWB3-3</strain>
    </source>
</reference>
<dbReference type="Pfam" id="PF00293">
    <property type="entry name" value="NUDIX"/>
    <property type="match status" value="1"/>
</dbReference>
<proteinExistence type="predicted"/>
<accession>A0A940SUJ1</accession>
<dbReference type="Proteomes" id="UP000674938">
    <property type="component" value="Unassembled WGS sequence"/>
</dbReference>
<dbReference type="PROSITE" id="PS51462">
    <property type="entry name" value="NUDIX"/>
    <property type="match status" value="1"/>
</dbReference>
<dbReference type="FunFam" id="3.90.79.10:FF:000024">
    <property type="entry name" value="ADP-ribose pyrophosphatase"/>
    <property type="match status" value="1"/>
</dbReference>
<feature type="domain" description="Nudix hydrolase" evidence="3">
    <location>
        <begin position="43"/>
        <end position="174"/>
    </location>
</feature>
<dbReference type="GO" id="GO:0019693">
    <property type="term" value="P:ribose phosphate metabolic process"/>
    <property type="evidence" value="ECO:0007669"/>
    <property type="project" value="TreeGrafter"/>
</dbReference>
<evidence type="ECO:0000313" key="5">
    <source>
        <dbReference type="Proteomes" id="UP000674938"/>
    </source>
</evidence>